<organism evidence="23">
    <name type="scientific">Oppiella nova</name>
    <dbReference type="NCBI Taxonomy" id="334625"/>
    <lineage>
        <taxon>Eukaryota</taxon>
        <taxon>Metazoa</taxon>
        <taxon>Ecdysozoa</taxon>
        <taxon>Arthropoda</taxon>
        <taxon>Chelicerata</taxon>
        <taxon>Arachnida</taxon>
        <taxon>Acari</taxon>
        <taxon>Acariformes</taxon>
        <taxon>Sarcoptiformes</taxon>
        <taxon>Oribatida</taxon>
        <taxon>Brachypylina</taxon>
        <taxon>Oppioidea</taxon>
        <taxon>Oppiidae</taxon>
        <taxon>Oppiella</taxon>
    </lineage>
</organism>
<dbReference type="InterPro" id="IPR024571">
    <property type="entry name" value="ERAP1-like_C_dom"/>
</dbReference>
<dbReference type="GO" id="GO:0042277">
    <property type="term" value="F:peptide binding"/>
    <property type="evidence" value="ECO:0007669"/>
    <property type="project" value="TreeGrafter"/>
</dbReference>
<dbReference type="Pfam" id="PF01433">
    <property type="entry name" value="Peptidase_M1"/>
    <property type="match status" value="1"/>
</dbReference>
<keyword evidence="5" id="KW-0645">Protease</keyword>
<feature type="transmembrane region" description="Helical" evidence="19">
    <location>
        <begin position="68"/>
        <end position="91"/>
    </location>
</feature>
<dbReference type="PANTHER" id="PTHR11533">
    <property type="entry name" value="PROTEASE M1 ZINC METALLOPROTEASE"/>
    <property type="match status" value="1"/>
</dbReference>
<evidence type="ECO:0000256" key="11">
    <source>
        <dbReference type="ARBA" id="ARBA00022989"/>
    </source>
</evidence>
<evidence type="ECO:0000256" key="4">
    <source>
        <dbReference type="ARBA" id="ARBA00022438"/>
    </source>
</evidence>
<evidence type="ECO:0000256" key="15">
    <source>
        <dbReference type="PIRSR" id="PIRSR634016-1"/>
    </source>
</evidence>
<evidence type="ECO:0000256" key="16">
    <source>
        <dbReference type="PIRSR" id="PIRSR634016-3"/>
    </source>
</evidence>
<feature type="binding site" evidence="16">
    <location>
        <position position="436"/>
    </location>
    <ligand>
        <name>Zn(2+)</name>
        <dbReference type="ChEBI" id="CHEBI:29105"/>
        <note>catalytic</note>
    </ligand>
</feature>
<evidence type="ECO:0000256" key="14">
    <source>
        <dbReference type="ARBA" id="ARBA00023180"/>
    </source>
</evidence>
<dbReference type="Gene3D" id="2.60.40.1730">
    <property type="entry name" value="tricorn interacting facor f3 domain"/>
    <property type="match status" value="1"/>
</dbReference>
<feature type="compositionally biased region" description="Polar residues" evidence="18">
    <location>
        <begin position="20"/>
        <end position="35"/>
    </location>
</feature>
<dbReference type="InterPro" id="IPR027268">
    <property type="entry name" value="Peptidase_M4/M1_CTD_sf"/>
</dbReference>
<evidence type="ECO:0000256" key="3">
    <source>
        <dbReference type="ARBA" id="ARBA00010136"/>
    </source>
</evidence>
<dbReference type="PRINTS" id="PR00756">
    <property type="entry name" value="ALADIPTASE"/>
</dbReference>
<dbReference type="EMBL" id="CAJPVJ010002876">
    <property type="protein sequence ID" value="CAG2166902.1"/>
    <property type="molecule type" value="Genomic_DNA"/>
</dbReference>
<evidence type="ECO:0000259" key="20">
    <source>
        <dbReference type="Pfam" id="PF01433"/>
    </source>
</evidence>
<keyword evidence="7 16" id="KW-0479">Metal-binding</keyword>
<feature type="site" description="Transition state stabilizer" evidence="17">
    <location>
        <position position="522"/>
    </location>
</feature>
<evidence type="ECO:0000256" key="10">
    <source>
        <dbReference type="ARBA" id="ARBA00022968"/>
    </source>
</evidence>
<dbReference type="Pfam" id="PF17900">
    <property type="entry name" value="Peptidase_M1_N"/>
    <property type="match status" value="1"/>
</dbReference>
<evidence type="ECO:0000259" key="22">
    <source>
        <dbReference type="Pfam" id="PF17900"/>
    </source>
</evidence>
<sequence length="1014" mass="115040">MMTIPMAELEIDDVAFLTSSDSNGHNDSKQSSTTSGCGGRMCGRAGRVGRHHRTNQTHAVIHWRKSNVLTLGLCSLLVLTIIALIIAFFPFHNQCFSGEVSVPSGTALFNDSHNAGVNGLSQLLSTSGEPFPWQDIRLPAFIRPHRYELSMRPNMSTFYNTGNVVIWLSVAESTDFLVIHTKKLNITEVLVTNDNGAIPVVRQLECTQHEQLFIGLASQLTPDRNYSLRLTFERQLEEQLEGFYVSSYTDSRTGIKKYLLTTHFEPTSARSAFPCFDEPALKASFLMKLIHERGFEAFFNSEKSNSLAIDGEGLIVSIFEPTVPMSTYLVAFIVCDFNTHTATTREGVNIRAVVPGEQDSQAGYALKSAASILSFYQDFFNITYPLSKLDLVAVPDFGAGAMENWGLITFRTSVFLYNDNESNSETQEQVAIVVAHELAHMWFGNLVTMNWWDDLWLNEGFASFMENLGVNYIHPEWKMLDQFVVTTTQYAMALDSLQSSHPIKADVKNPSEIEAIFDVISYKKGAALIQMLENFLGVENLRLGLSKYLNKYQYRTARTSDLWHCFSDVSQSQAINVSAIMDTWIEQKGYPVVSVRRVGDQLVLSQRRFLSSVPDSDATTTSDISPFGYKWIIPVTLITDETAGTTPQLIWFNTTEMSVPLDERHQWFKVNVNQSGFYRVNYDPSVWQALTDVLHNHSFNRHVLSATDRANLLDDAFSFMRIGLLDIRVAMELSLYLRNGERDYVPWETALYQFGILDTLMFQMPALQRYICGLIEPLMTIWGWKDHSYDLMLVRKLRSLLLRAAVSYGDKHAVQMANRYFQSWMINGTKIPANLREVVYNTGVQYGSEREWIHCWHRYLNTSIPSEKKLLLGALGSTRNAWLLSRYLNSSLDRDSVRPQDTVHVITTVARNPVGRDMVWRFVREEWAPIMKLFGEGSFSLETIISETTSHFTTEFELTEVRTFFDTLSTVGSGGQSVVQSLEKIRANIYWKQHIEPSVIAWLTNHTATPDGLL</sequence>
<dbReference type="InterPro" id="IPR042097">
    <property type="entry name" value="Aminopeptidase_N-like_N_sf"/>
</dbReference>
<feature type="domain" description="Aminopeptidase N-like N-terminal" evidence="22">
    <location>
        <begin position="144"/>
        <end position="329"/>
    </location>
</feature>
<accession>A0A7R9LWC8</accession>
<dbReference type="GO" id="GO:0005615">
    <property type="term" value="C:extracellular space"/>
    <property type="evidence" value="ECO:0007669"/>
    <property type="project" value="TreeGrafter"/>
</dbReference>
<dbReference type="SUPFAM" id="SSF55486">
    <property type="entry name" value="Metalloproteases ('zincins'), catalytic domain"/>
    <property type="match status" value="1"/>
</dbReference>
<feature type="domain" description="ERAP1-like C-terminal" evidence="21">
    <location>
        <begin position="667"/>
        <end position="987"/>
    </location>
</feature>
<evidence type="ECO:0000256" key="9">
    <source>
        <dbReference type="ARBA" id="ARBA00022833"/>
    </source>
</evidence>
<dbReference type="InterPro" id="IPR014782">
    <property type="entry name" value="Peptidase_M1_dom"/>
</dbReference>
<dbReference type="InterPro" id="IPR001930">
    <property type="entry name" value="Peptidase_M1"/>
</dbReference>
<dbReference type="InterPro" id="IPR045357">
    <property type="entry name" value="Aminopeptidase_N-like_N"/>
</dbReference>
<dbReference type="FunFam" id="2.60.40.1730:FF:000001">
    <property type="entry name" value="Leucyl-cystinyl aminopeptidase"/>
    <property type="match status" value="1"/>
</dbReference>
<dbReference type="InterPro" id="IPR050344">
    <property type="entry name" value="Peptidase_M1_aminopeptidases"/>
</dbReference>
<dbReference type="GO" id="GO:0070006">
    <property type="term" value="F:metalloaminopeptidase activity"/>
    <property type="evidence" value="ECO:0007669"/>
    <property type="project" value="TreeGrafter"/>
</dbReference>
<dbReference type="GO" id="GO:0008270">
    <property type="term" value="F:zinc ion binding"/>
    <property type="evidence" value="ECO:0007669"/>
    <property type="project" value="InterPro"/>
</dbReference>
<dbReference type="CDD" id="cd09601">
    <property type="entry name" value="M1_APN-Q_like"/>
    <property type="match status" value="1"/>
</dbReference>
<keyword evidence="12" id="KW-0482">Metalloprotease</keyword>
<keyword evidence="14" id="KW-0325">Glycoprotein</keyword>
<evidence type="ECO:0000256" key="18">
    <source>
        <dbReference type="SAM" id="MobiDB-lite"/>
    </source>
</evidence>
<feature type="binding site" evidence="16">
    <location>
        <position position="459"/>
    </location>
    <ligand>
        <name>Zn(2+)</name>
        <dbReference type="ChEBI" id="CHEBI:29105"/>
        <note>catalytic</note>
    </ligand>
</feature>
<keyword evidence="11 19" id="KW-1133">Transmembrane helix</keyword>
<dbReference type="OrthoDB" id="6750768at2759"/>
<evidence type="ECO:0000313" key="24">
    <source>
        <dbReference type="Proteomes" id="UP000728032"/>
    </source>
</evidence>
<dbReference type="PANTHER" id="PTHR11533:SF299">
    <property type="entry name" value="AMINOPEPTIDASE"/>
    <property type="match status" value="1"/>
</dbReference>
<keyword evidence="8" id="KW-0378">Hydrolase</keyword>
<keyword evidence="4" id="KW-0031">Aminopeptidase</keyword>
<dbReference type="SUPFAM" id="SSF63737">
    <property type="entry name" value="Leukotriene A4 hydrolase N-terminal domain"/>
    <property type="match status" value="1"/>
</dbReference>
<keyword evidence="9 16" id="KW-0862">Zinc</keyword>
<keyword evidence="24" id="KW-1185">Reference proteome</keyword>
<feature type="domain" description="Peptidase M1 membrane alanine aminopeptidase" evidence="20">
    <location>
        <begin position="364"/>
        <end position="584"/>
    </location>
</feature>
<evidence type="ECO:0000256" key="19">
    <source>
        <dbReference type="SAM" id="Phobius"/>
    </source>
</evidence>
<gene>
    <name evidence="23" type="ORF">ONB1V03_LOCUS6417</name>
</gene>
<keyword evidence="10" id="KW-0735">Signal-anchor</keyword>
<keyword evidence="13 19" id="KW-0472">Membrane</keyword>
<comment type="similarity">
    <text evidence="3">Belongs to the peptidase M1 family.</text>
</comment>
<dbReference type="GO" id="GO:0005737">
    <property type="term" value="C:cytoplasm"/>
    <property type="evidence" value="ECO:0007669"/>
    <property type="project" value="TreeGrafter"/>
</dbReference>
<comment type="subcellular location">
    <subcellularLocation>
        <location evidence="2">Cell membrane</location>
        <topology evidence="2">Lipid-anchor</topology>
        <topology evidence="2">GPI-anchor</topology>
    </subcellularLocation>
    <subcellularLocation>
        <location evidence="1">Membrane</location>
        <topology evidence="1">Single-pass type II membrane protein</topology>
    </subcellularLocation>
</comment>
<dbReference type="GO" id="GO:0006508">
    <property type="term" value="P:proteolysis"/>
    <property type="evidence" value="ECO:0007669"/>
    <property type="project" value="UniProtKB-KW"/>
</dbReference>
<dbReference type="Proteomes" id="UP000728032">
    <property type="component" value="Unassembled WGS sequence"/>
</dbReference>
<proteinExistence type="inferred from homology"/>
<evidence type="ECO:0008006" key="25">
    <source>
        <dbReference type="Google" id="ProtNLM"/>
    </source>
</evidence>
<dbReference type="Gene3D" id="2.60.40.1910">
    <property type="match status" value="1"/>
</dbReference>
<dbReference type="Gene3D" id="1.10.390.10">
    <property type="entry name" value="Neutral Protease Domain 2"/>
    <property type="match status" value="1"/>
</dbReference>
<name>A0A7R9LWC8_9ACAR</name>
<dbReference type="EMBL" id="OC917701">
    <property type="protein sequence ID" value="CAD7647772.1"/>
    <property type="molecule type" value="Genomic_DNA"/>
</dbReference>
<dbReference type="InterPro" id="IPR034016">
    <property type="entry name" value="M1_APN-typ"/>
</dbReference>
<dbReference type="GO" id="GO:0005886">
    <property type="term" value="C:plasma membrane"/>
    <property type="evidence" value="ECO:0007669"/>
    <property type="project" value="UniProtKB-SubCell"/>
</dbReference>
<evidence type="ECO:0000256" key="13">
    <source>
        <dbReference type="ARBA" id="ARBA00023136"/>
    </source>
</evidence>
<dbReference type="GO" id="GO:0043171">
    <property type="term" value="P:peptide catabolic process"/>
    <property type="evidence" value="ECO:0007669"/>
    <property type="project" value="TreeGrafter"/>
</dbReference>
<dbReference type="Pfam" id="PF11838">
    <property type="entry name" value="ERAP1_C"/>
    <property type="match status" value="1"/>
</dbReference>
<protein>
    <recommendedName>
        <fullName evidence="25">Aminopeptidase</fullName>
    </recommendedName>
</protein>
<reference evidence="23" key="1">
    <citation type="submission" date="2020-11" db="EMBL/GenBank/DDBJ databases">
        <authorList>
            <person name="Tran Van P."/>
        </authorList>
    </citation>
    <scope>NUCLEOTIDE SEQUENCE</scope>
</reference>
<dbReference type="Gene3D" id="1.25.50.20">
    <property type="match status" value="1"/>
</dbReference>
<evidence type="ECO:0000256" key="8">
    <source>
        <dbReference type="ARBA" id="ARBA00022801"/>
    </source>
</evidence>
<dbReference type="FunFam" id="2.60.40.1910:FF:000003">
    <property type="entry name" value="Aminopeptidase"/>
    <property type="match status" value="1"/>
</dbReference>
<evidence type="ECO:0000313" key="23">
    <source>
        <dbReference type="EMBL" id="CAD7647772.1"/>
    </source>
</evidence>
<feature type="active site" description="Proton acceptor" evidence="15">
    <location>
        <position position="437"/>
    </location>
</feature>
<evidence type="ECO:0000256" key="1">
    <source>
        <dbReference type="ARBA" id="ARBA00004606"/>
    </source>
</evidence>
<feature type="region of interest" description="Disordered" evidence="18">
    <location>
        <begin position="20"/>
        <end position="40"/>
    </location>
</feature>
<evidence type="ECO:0000256" key="17">
    <source>
        <dbReference type="PIRSR" id="PIRSR634016-4"/>
    </source>
</evidence>
<dbReference type="FunFam" id="1.10.390.10:FF:000006">
    <property type="entry name" value="Puromycin-sensitive aminopeptidase"/>
    <property type="match status" value="1"/>
</dbReference>
<keyword evidence="6 19" id="KW-0812">Transmembrane</keyword>
<dbReference type="AlphaFoldDB" id="A0A7R9LWC8"/>
<evidence type="ECO:0000256" key="6">
    <source>
        <dbReference type="ARBA" id="ARBA00022692"/>
    </source>
</evidence>
<evidence type="ECO:0000256" key="12">
    <source>
        <dbReference type="ARBA" id="ARBA00023049"/>
    </source>
</evidence>
<evidence type="ECO:0000256" key="7">
    <source>
        <dbReference type="ARBA" id="ARBA00022723"/>
    </source>
</evidence>
<dbReference type="FunFam" id="1.25.50.20:FF:000005">
    <property type="entry name" value="Aminopeptidase N-like protein"/>
    <property type="match status" value="1"/>
</dbReference>
<feature type="binding site" evidence="16">
    <location>
        <position position="440"/>
    </location>
    <ligand>
        <name>Zn(2+)</name>
        <dbReference type="ChEBI" id="CHEBI:29105"/>
        <note>catalytic</note>
    </ligand>
</feature>
<comment type="cofactor">
    <cofactor evidence="16">
        <name>Zn(2+)</name>
        <dbReference type="ChEBI" id="CHEBI:29105"/>
    </cofactor>
    <text evidence="16">Binds 1 zinc ion per subunit.</text>
</comment>
<evidence type="ECO:0000259" key="21">
    <source>
        <dbReference type="Pfam" id="PF11838"/>
    </source>
</evidence>
<evidence type="ECO:0000256" key="2">
    <source>
        <dbReference type="ARBA" id="ARBA00004609"/>
    </source>
</evidence>
<evidence type="ECO:0000256" key="5">
    <source>
        <dbReference type="ARBA" id="ARBA00022670"/>
    </source>
</evidence>